<keyword evidence="4" id="KW-1015">Disulfide bond</keyword>
<evidence type="ECO:0000313" key="7">
    <source>
        <dbReference type="Proteomes" id="UP001430848"/>
    </source>
</evidence>
<keyword evidence="2 5" id="KW-0732">Signal</keyword>
<accession>A0ABR1P3U6</accession>
<feature type="signal peptide" evidence="5">
    <location>
        <begin position="1"/>
        <end position="18"/>
    </location>
</feature>
<keyword evidence="3" id="KW-0378">Hydrolase</keyword>
<evidence type="ECO:0000256" key="1">
    <source>
        <dbReference type="ARBA" id="ARBA00022722"/>
    </source>
</evidence>
<name>A0ABR1P3U6_DIAER</name>
<dbReference type="InterPro" id="IPR048269">
    <property type="entry name" value="RNase_U2"/>
</dbReference>
<reference evidence="6 7" key="1">
    <citation type="submission" date="2024-02" db="EMBL/GenBank/DDBJ databases">
        <title>De novo assembly and annotation of 12 fungi associated with fruit tree decline syndrome in Ontario, Canada.</title>
        <authorList>
            <person name="Sulman M."/>
            <person name="Ellouze W."/>
            <person name="Ilyukhin E."/>
        </authorList>
    </citation>
    <scope>NUCLEOTIDE SEQUENCE [LARGE SCALE GENOMIC DNA]</scope>
    <source>
        <strain evidence="6 7">M169</strain>
    </source>
</reference>
<dbReference type="Proteomes" id="UP001430848">
    <property type="component" value="Unassembled WGS sequence"/>
</dbReference>
<dbReference type="PIRSF" id="PIRSF037430">
    <property type="entry name" value="RNase_U2"/>
    <property type="match status" value="1"/>
</dbReference>
<evidence type="ECO:0000313" key="6">
    <source>
        <dbReference type="EMBL" id="KAK7725793.1"/>
    </source>
</evidence>
<dbReference type="EMBL" id="JAKNSF020000047">
    <property type="protein sequence ID" value="KAK7725793.1"/>
    <property type="molecule type" value="Genomic_DNA"/>
</dbReference>
<evidence type="ECO:0000256" key="3">
    <source>
        <dbReference type="ARBA" id="ARBA00022801"/>
    </source>
</evidence>
<dbReference type="Pfam" id="PF00545">
    <property type="entry name" value="Ribonuclease"/>
    <property type="match status" value="1"/>
</dbReference>
<feature type="chain" id="PRO_5046306104" evidence="5">
    <location>
        <begin position="19"/>
        <end position="158"/>
    </location>
</feature>
<dbReference type="SUPFAM" id="SSF53933">
    <property type="entry name" value="Microbial ribonucleases"/>
    <property type="match status" value="1"/>
</dbReference>
<proteinExistence type="predicted"/>
<dbReference type="InterPro" id="IPR000026">
    <property type="entry name" value="N1-like"/>
</dbReference>
<sequence>MVNVKTLFMAFLATTAIANPVGVLEERAGDSVTCKYKDEAGKQQSVTFSTSSAKTLAKKAPAGTAQTASGYPHEYQNFDNMKWPNSQCNSAKVKTLEFPIFTAKNKQNTLYDYTKKKDNNKPGPCRMVYAQTGGAFCGLMCHESMVENDDSRGFKLCK</sequence>
<gene>
    <name evidence="6" type="ORF">SLS63_007948</name>
</gene>
<comment type="caution">
    <text evidence="6">The sequence shown here is derived from an EMBL/GenBank/DDBJ whole genome shotgun (WGS) entry which is preliminary data.</text>
</comment>
<organism evidence="6 7">
    <name type="scientific">Diaporthe eres</name>
    <name type="common">Phomopsis oblonga</name>
    <dbReference type="NCBI Taxonomy" id="83184"/>
    <lineage>
        <taxon>Eukaryota</taxon>
        <taxon>Fungi</taxon>
        <taxon>Dikarya</taxon>
        <taxon>Ascomycota</taxon>
        <taxon>Pezizomycotina</taxon>
        <taxon>Sordariomycetes</taxon>
        <taxon>Sordariomycetidae</taxon>
        <taxon>Diaporthales</taxon>
        <taxon>Diaporthaceae</taxon>
        <taxon>Diaporthe</taxon>
        <taxon>Diaporthe eres species complex</taxon>
    </lineage>
</organism>
<evidence type="ECO:0000256" key="5">
    <source>
        <dbReference type="SAM" id="SignalP"/>
    </source>
</evidence>
<keyword evidence="1" id="KW-0540">Nuclease</keyword>
<evidence type="ECO:0000256" key="4">
    <source>
        <dbReference type="ARBA" id="ARBA00023157"/>
    </source>
</evidence>
<evidence type="ECO:0000256" key="2">
    <source>
        <dbReference type="ARBA" id="ARBA00022729"/>
    </source>
</evidence>
<keyword evidence="7" id="KW-1185">Reference proteome</keyword>
<dbReference type="InterPro" id="IPR016191">
    <property type="entry name" value="Ribonuclease/ribotoxin"/>
</dbReference>
<protein>
    <submittedName>
        <fullName evidence="6">Uncharacterized protein</fullName>
    </submittedName>
</protein>
<dbReference type="Gene3D" id="3.10.450.30">
    <property type="entry name" value="Microbial ribonucleases"/>
    <property type="match status" value="1"/>
</dbReference>